<dbReference type="InterPro" id="IPR036291">
    <property type="entry name" value="NAD(P)-bd_dom_sf"/>
</dbReference>
<keyword evidence="4" id="KW-1185">Reference proteome</keyword>
<dbReference type="InterPro" id="IPR013154">
    <property type="entry name" value="ADH-like_N"/>
</dbReference>
<dbReference type="STRING" id="1182545.A0A072PST8"/>
<dbReference type="HOGENOM" id="CLU_026673_11_2_1"/>
<evidence type="ECO:0000313" key="4">
    <source>
        <dbReference type="Proteomes" id="UP000027920"/>
    </source>
</evidence>
<proteinExistence type="predicted"/>
<protein>
    <recommendedName>
        <fullName evidence="2">Alcohol dehydrogenase-like N-terminal domain-containing protein</fullName>
    </recommendedName>
</protein>
<dbReference type="Gene3D" id="3.40.50.720">
    <property type="entry name" value="NAD(P)-binding Rossmann-like Domain"/>
    <property type="match status" value="1"/>
</dbReference>
<dbReference type="Proteomes" id="UP000027920">
    <property type="component" value="Unassembled WGS sequence"/>
</dbReference>
<dbReference type="GO" id="GO:0016491">
    <property type="term" value="F:oxidoreductase activity"/>
    <property type="evidence" value="ECO:0007669"/>
    <property type="project" value="UniProtKB-KW"/>
</dbReference>
<sequence length="283" mass="29616">MTVADRGVKLPRAMGHEVLGTIAKLGPDAHGLVLGDRRIVFPWLGYGDYRLCGAGDGNLCDRPQSAGIFRDGGMASFVVVRDARYLVDPGALDFAVACSYGCSGTTALNAIRKLSPSIPAQSVVVIGGLGLAAISILRALPHTNIFCIDIKAEGSQAATEARVMAALMGGQKTEPVSSTVDCVNNSKTAVLSFCILVKGGKMVEVGLLGGLLNLSLVGLVARAATIMGRNTGTIQDLEVLVQLANKRALAPMPIATMPRAHTQEALMPLRERKVMGRLVLVQG</sequence>
<accession>A0A072PST8</accession>
<dbReference type="VEuPathDB" id="FungiDB:A1O9_00370"/>
<comment type="caution">
    <text evidence="3">The sequence shown here is derived from an EMBL/GenBank/DDBJ whole genome shotgun (WGS) entry which is preliminary data.</text>
</comment>
<evidence type="ECO:0000256" key="1">
    <source>
        <dbReference type="ARBA" id="ARBA00023002"/>
    </source>
</evidence>
<reference evidence="3 4" key="1">
    <citation type="submission" date="2013-03" db="EMBL/GenBank/DDBJ databases">
        <title>The Genome Sequence of Exophiala aquamarina CBS 119918.</title>
        <authorList>
            <consortium name="The Broad Institute Genomics Platform"/>
            <person name="Cuomo C."/>
            <person name="de Hoog S."/>
            <person name="Gorbushina A."/>
            <person name="Walker B."/>
            <person name="Young S.K."/>
            <person name="Zeng Q."/>
            <person name="Gargeya S."/>
            <person name="Fitzgerald M."/>
            <person name="Haas B."/>
            <person name="Abouelleil A."/>
            <person name="Allen A.W."/>
            <person name="Alvarado L."/>
            <person name="Arachchi H.M."/>
            <person name="Berlin A.M."/>
            <person name="Chapman S.B."/>
            <person name="Gainer-Dewar J."/>
            <person name="Goldberg J."/>
            <person name="Griggs A."/>
            <person name="Gujja S."/>
            <person name="Hansen M."/>
            <person name="Howarth C."/>
            <person name="Imamovic A."/>
            <person name="Ireland A."/>
            <person name="Larimer J."/>
            <person name="McCowan C."/>
            <person name="Murphy C."/>
            <person name="Pearson M."/>
            <person name="Poon T.W."/>
            <person name="Priest M."/>
            <person name="Roberts A."/>
            <person name="Saif S."/>
            <person name="Shea T."/>
            <person name="Sisk P."/>
            <person name="Sykes S."/>
            <person name="Wortman J."/>
            <person name="Nusbaum C."/>
            <person name="Birren B."/>
        </authorList>
    </citation>
    <scope>NUCLEOTIDE SEQUENCE [LARGE SCALE GENOMIC DNA]</scope>
    <source>
        <strain evidence="3 4">CBS 119918</strain>
    </source>
</reference>
<dbReference type="AlphaFoldDB" id="A0A072PST8"/>
<dbReference type="InterPro" id="IPR011032">
    <property type="entry name" value="GroES-like_sf"/>
</dbReference>
<dbReference type="Pfam" id="PF08240">
    <property type="entry name" value="ADH_N"/>
    <property type="match status" value="1"/>
</dbReference>
<dbReference type="SUPFAM" id="SSF50129">
    <property type="entry name" value="GroES-like"/>
    <property type="match status" value="1"/>
</dbReference>
<dbReference type="EMBL" id="AMGV01000001">
    <property type="protein sequence ID" value="KEF62398.1"/>
    <property type="molecule type" value="Genomic_DNA"/>
</dbReference>
<dbReference type="GeneID" id="25275322"/>
<gene>
    <name evidence="3" type="ORF">A1O9_00370</name>
</gene>
<evidence type="ECO:0000259" key="2">
    <source>
        <dbReference type="Pfam" id="PF08240"/>
    </source>
</evidence>
<feature type="domain" description="Alcohol dehydrogenase-like N-terminal" evidence="2">
    <location>
        <begin position="7"/>
        <end position="84"/>
    </location>
</feature>
<dbReference type="RefSeq" id="XP_013264988.1">
    <property type="nucleotide sequence ID" value="XM_013409534.1"/>
</dbReference>
<dbReference type="InterPro" id="IPR050129">
    <property type="entry name" value="Zn_alcohol_dh"/>
</dbReference>
<dbReference type="PANTHER" id="PTHR43401:SF4">
    <property type="entry name" value="D-ARABINOSE 1-DEHYDROGENASE (NADP(+))"/>
    <property type="match status" value="1"/>
</dbReference>
<dbReference type="Gene3D" id="3.90.180.10">
    <property type="entry name" value="Medium-chain alcohol dehydrogenases, catalytic domain"/>
    <property type="match status" value="1"/>
</dbReference>
<name>A0A072PST8_9EURO</name>
<dbReference type="SUPFAM" id="SSF51735">
    <property type="entry name" value="NAD(P)-binding Rossmann-fold domains"/>
    <property type="match status" value="1"/>
</dbReference>
<dbReference type="OrthoDB" id="1879366at2759"/>
<evidence type="ECO:0000313" key="3">
    <source>
        <dbReference type="EMBL" id="KEF62398.1"/>
    </source>
</evidence>
<dbReference type="PANTHER" id="PTHR43401">
    <property type="entry name" value="L-THREONINE 3-DEHYDROGENASE"/>
    <property type="match status" value="1"/>
</dbReference>
<keyword evidence="1" id="KW-0560">Oxidoreductase</keyword>
<organism evidence="3 4">
    <name type="scientific">Exophiala aquamarina CBS 119918</name>
    <dbReference type="NCBI Taxonomy" id="1182545"/>
    <lineage>
        <taxon>Eukaryota</taxon>
        <taxon>Fungi</taxon>
        <taxon>Dikarya</taxon>
        <taxon>Ascomycota</taxon>
        <taxon>Pezizomycotina</taxon>
        <taxon>Eurotiomycetes</taxon>
        <taxon>Chaetothyriomycetidae</taxon>
        <taxon>Chaetothyriales</taxon>
        <taxon>Herpotrichiellaceae</taxon>
        <taxon>Exophiala</taxon>
    </lineage>
</organism>